<dbReference type="InterPro" id="IPR026001">
    <property type="entry name" value="Abi-like_C"/>
</dbReference>
<accession>A0ABS9NTZ1</accession>
<proteinExistence type="predicted"/>
<organism evidence="2 3">
    <name type="scientific">Ruegeria alba</name>
    <dbReference type="NCBI Taxonomy" id="2916756"/>
    <lineage>
        <taxon>Bacteria</taxon>
        <taxon>Pseudomonadati</taxon>
        <taxon>Pseudomonadota</taxon>
        <taxon>Alphaproteobacteria</taxon>
        <taxon>Rhodobacterales</taxon>
        <taxon>Roseobacteraceae</taxon>
        <taxon>Ruegeria</taxon>
    </lineage>
</organism>
<evidence type="ECO:0000259" key="1">
    <source>
        <dbReference type="Pfam" id="PF14355"/>
    </source>
</evidence>
<dbReference type="Pfam" id="PF14355">
    <property type="entry name" value="Abi_C"/>
    <property type="match status" value="1"/>
</dbReference>
<evidence type="ECO:0000313" key="3">
    <source>
        <dbReference type="Proteomes" id="UP001165279"/>
    </source>
</evidence>
<reference evidence="2" key="1">
    <citation type="submission" date="2022-02" db="EMBL/GenBank/DDBJ databases">
        <title>The genome sequence of Ruegeria sp. 1NDH52C.</title>
        <authorList>
            <person name="Du J."/>
        </authorList>
    </citation>
    <scope>NUCLEOTIDE SEQUENCE</scope>
    <source>
        <strain evidence="2">1NDH52C</strain>
    </source>
</reference>
<feature type="domain" description="Abortive infection protein-like C-terminal" evidence="1">
    <location>
        <begin position="93"/>
        <end position="144"/>
    </location>
</feature>
<comment type="caution">
    <text evidence="2">The sequence shown here is derived from an EMBL/GenBank/DDBJ whole genome shotgun (WGS) entry which is preliminary data.</text>
</comment>
<protein>
    <submittedName>
        <fullName evidence="2">Abortive infection family protein</fullName>
    </submittedName>
</protein>
<evidence type="ECO:0000313" key="2">
    <source>
        <dbReference type="EMBL" id="MCG6557080.1"/>
    </source>
</evidence>
<keyword evidence="3" id="KW-1185">Reference proteome</keyword>
<dbReference type="Proteomes" id="UP001165279">
    <property type="component" value="Unassembled WGS sequence"/>
</dbReference>
<dbReference type="EMBL" id="JAKOEM010000001">
    <property type="protein sequence ID" value="MCG6557080.1"/>
    <property type="molecule type" value="Genomic_DNA"/>
</dbReference>
<name>A0ABS9NTZ1_9RHOB</name>
<gene>
    <name evidence="2" type="ORF">MB818_02635</name>
</gene>
<sequence>MEKLKHEIQRIKRHRLEYYHSHLDLVEGYIDEKPDISIETCKALIEGISKLSLHLLNQEPLDSHKDEKFQALVKRALLELQKGRGFSDAEACRRMSGFVHYIGEVRNEHCDIGHGRASLKEQVNDAEFADLIVGITDNICTYMLRRLDRLADKVTEYEDHPEFNDFLDEQNPLPGKTRYSRALFDQEFETYEIELGDFLLEFNPEEE</sequence>
<dbReference type="RefSeq" id="WP_238903821.1">
    <property type="nucleotide sequence ID" value="NZ_JAKOEM010000001.1"/>
</dbReference>